<dbReference type="HAMAP" id="MF_00049_B">
    <property type="entry name" value="Leu_tRNA_synth_B"/>
    <property type="match status" value="1"/>
</dbReference>
<evidence type="ECO:0000256" key="7">
    <source>
        <dbReference type="ARBA" id="ARBA00023146"/>
    </source>
</evidence>
<dbReference type="InterPro" id="IPR002300">
    <property type="entry name" value="aa-tRNA-synth_Ia"/>
</dbReference>
<dbReference type="CDD" id="cd07958">
    <property type="entry name" value="Anticodon_Ia_Leu_BEm"/>
    <property type="match status" value="1"/>
</dbReference>
<evidence type="ECO:0000256" key="5">
    <source>
        <dbReference type="ARBA" id="ARBA00022840"/>
    </source>
</evidence>
<dbReference type="Pfam" id="PF13603">
    <property type="entry name" value="tRNA-synt_1_2"/>
    <property type="match status" value="1"/>
</dbReference>
<dbReference type="NCBIfam" id="TIGR00396">
    <property type="entry name" value="leuS_bact"/>
    <property type="match status" value="1"/>
</dbReference>
<feature type="binding site" evidence="9">
    <location>
        <position position="630"/>
    </location>
    <ligand>
        <name>ATP</name>
        <dbReference type="ChEBI" id="CHEBI:30616"/>
    </ligand>
</feature>
<dbReference type="InterPro" id="IPR002302">
    <property type="entry name" value="Leu-tRNA-ligase"/>
</dbReference>
<dbReference type="GO" id="GO:0005524">
    <property type="term" value="F:ATP binding"/>
    <property type="evidence" value="ECO:0007669"/>
    <property type="project" value="UniProtKB-UniRule"/>
</dbReference>
<dbReference type="PRINTS" id="PR00985">
    <property type="entry name" value="TRNASYNTHLEU"/>
</dbReference>
<keyword evidence="3 9" id="KW-0436">Ligase</keyword>
<dbReference type="FunFam" id="3.40.50.620:FF:000056">
    <property type="entry name" value="Leucine--tRNA ligase"/>
    <property type="match status" value="1"/>
</dbReference>
<evidence type="ECO:0000256" key="3">
    <source>
        <dbReference type="ARBA" id="ARBA00022598"/>
    </source>
</evidence>
<evidence type="ECO:0000256" key="9">
    <source>
        <dbReference type="HAMAP-Rule" id="MF_00049"/>
    </source>
</evidence>
<dbReference type="Gene3D" id="3.40.50.620">
    <property type="entry name" value="HUPs"/>
    <property type="match status" value="2"/>
</dbReference>
<feature type="domain" description="Methionyl/Leucyl tRNA synthetase" evidence="13">
    <location>
        <begin position="42"/>
        <end position="173"/>
    </location>
</feature>
<dbReference type="PROSITE" id="PS00178">
    <property type="entry name" value="AA_TRNA_LIGASE_I"/>
    <property type="match status" value="1"/>
</dbReference>
<dbReference type="AlphaFoldDB" id="A0A932I3M2"/>
<dbReference type="Gene3D" id="1.10.730.10">
    <property type="entry name" value="Isoleucyl-tRNA Synthetase, Domain 1"/>
    <property type="match status" value="2"/>
</dbReference>
<dbReference type="EMBL" id="JACPUR010000035">
    <property type="protein sequence ID" value="MBI3128721.1"/>
    <property type="molecule type" value="Genomic_DNA"/>
</dbReference>
<feature type="domain" description="Leucyl-tRNA synthetase editing" evidence="14">
    <location>
        <begin position="222"/>
        <end position="407"/>
    </location>
</feature>
<keyword evidence="7 9" id="KW-0030">Aminoacyl-tRNA synthetase</keyword>
<comment type="caution">
    <text evidence="15">The sequence shown here is derived from an EMBL/GenBank/DDBJ whole genome shotgun (WGS) entry which is preliminary data.</text>
</comment>
<accession>A0A932I3M2</accession>
<dbReference type="EC" id="6.1.1.4" evidence="9"/>
<evidence type="ECO:0000256" key="8">
    <source>
        <dbReference type="ARBA" id="ARBA00047469"/>
    </source>
</evidence>
<dbReference type="InterPro" id="IPR009008">
    <property type="entry name" value="Val/Leu/Ile-tRNA-synth_edit"/>
</dbReference>
<keyword evidence="5 9" id="KW-0067">ATP-binding</keyword>
<feature type="domain" description="Aminoacyl-tRNA synthetase class Ia" evidence="11">
    <location>
        <begin position="422"/>
        <end position="664"/>
    </location>
</feature>
<dbReference type="FunFam" id="1.10.730.10:FF:000002">
    <property type="entry name" value="Leucine--tRNA ligase"/>
    <property type="match status" value="1"/>
</dbReference>
<keyword evidence="6 9" id="KW-0648">Protein biosynthesis</keyword>
<feature type="domain" description="Methionyl/Valyl/Leucyl/Isoleucyl-tRNA synthetase anticodon-binding" evidence="12">
    <location>
        <begin position="715"/>
        <end position="836"/>
    </location>
</feature>
<evidence type="ECO:0000256" key="2">
    <source>
        <dbReference type="ARBA" id="ARBA00022490"/>
    </source>
</evidence>
<dbReference type="InterPro" id="IPR025709">
    <property type="entry name" value="Leu_tRNA-synth_edit"/>
</dbReference>
<dbReference type="CDD" id="cd00812">
    <property type="entry name" value="LeuRS_core"/>
    <property type="match status" value="1"/>
</dbReference>
<dbReference type="InterPro" id="IPR014729">
    <property type="entry name" value="Rossmann-like_a/b/a_fold"/>
</dbReference>
<evidence type="ECO:0000259" key="14">
    <source>
        <dbReference type="Pfam" id="PF13603"/>
    </source>
</evidence>
<name>A0A932I3M2_UNCTE</name>
<evidence type="ECO:0000256" key="6">
    <source>
        <dbReference type="ARBA" id="ARBA00022917"/>
    </source>
</evidence>
<dbReference type="Proteomes" id="UP000782312">
    <property type="component" value="Unassembled WGS sequence"/>
</dbReference>
<dbReference type="InterPro" id="IPR009080">
    <property type="entry name" value="tRNAsynth_Ia_anticodon-bd"/>
</dbReference>
<dbReference type="InterPro" id="IPR015413">
    <property type="entry name" value="Methionyl/Leucyl_tRNA_Synth"/>
</dbReference>
<evidence type="ECO:0000256" key="10">
    <source>
        <dbReference type="RuleBase" id="RU363035"/>
    </source>
</evidence>
<evidence type="ECO:0000259" key="12">
    <source>
        <dbReference type="Pfam" id="PF08264"/>
    </source>
</evidence>
<comment type="subcellular location">
    <subcellularLocation>
        <location evidence="9">Cytoplasm</location>
    </subcellularLocation>
</comment>
<dbReference type="Pfam" id="PF00133">
    <property type="entry name" value="tRNA-synt_1"/>
    <property type="match status" value="1"/>
</dbReference>
<feature type="short sequence motif" description="'HIGH' region" evidence="9">
    <location>
        <begin position="43"/>
        <end position="53"/>
    </location>
</feature>
<dbReference type="GO" id="GO:0006429">
    <property type="term" value="P:leucyl-tRNA aminoacylation"/>
    <property type="evidence" value="ECO:0007669"/>
    <property type="project" value="UniProtKB-UniRule"/>
</dbReference>
<dbReference type="Pfam" id="PF08264">
    <property type="entry name" value="Anticodon_1"/>
    <property type="match status" value="1"/>
</dbReference>
<dbReference type="GO" id="GO:0005829">
    <property type="term" value="C:cytosol"/>
    <property type="evidence" value="ECO:0007669"/>
    <property type="project" value="TreeGrafter"/>
</dbReference>
<evidence type="ECO:0000256" key="4">
    <source>
        <dbReference type="ARBA" id="ARBA00022741"/>
    </source>
</evidence>
<keyword evidence="2 9" id="KW-0963">Cytoplasm</keyword>
<comment type="similarity">
    <text evidence="1 9 10">Belongs to the class-I aminoacyl-tRNA synthetase family.</text>
</comment>
<dbReference type="PANTHER" id="PTHR43740">
    <property type="entry name" value="LEUCYL-TRNA SYNTHETASE"/>
    <property type="match status" value="1"/>
</dbReference>
<evidence type="ECO:0000259" key="11">
    <source>
        <dbReference type="Pfam" id="PF00133"/>
    </source>
</evidence>
<comment type="caution">
    <text evidence="9">Lacks conserved residue(s) required for the propagation of feature annotation.</text>
</comment>
<sequence>MLGEYNPASYEAKWQERWEREGIFQAPDDPGSKPTYYCLMMFPYPSGDLHMGHACNYTMGDAIGRYRRMRGFEVLHPMGWDALGLPAENAAIQAGVHPAGWTQRNIDNMRRQLRLAGLAYDWRREISTAHPGYYRWTQWIFLRMLERGLAYKKEALVNWDPVDETVLANEQIHDGVAWRSGAKVEKRWLSQWFLKITDYAQRLLDDLDGLQGWPEHVKQQQRNWLGRSEGARIDFRLEATGETLSVFTTRPDTVYGVTFMVCAPEHPVIERLLEGNPRAASIRRAVEEMRAQSQAERMSEEKEKTGVETGHFILNPVNGDRVPLLIADYALMDYGTGIVMGVPAHDQRDFLFARKYGLPVKVVIQHPEGGLRGETMAEAYVEDGVMQDSGPFDGQPNREAYPRMIDYFAERGFGARTVNWRLRDWLISRQRYWGVPIPVLYEEDGSVTPVPDGQLPVVHPRDVEFTGRGGNPLAKVPAFVNAVSPRTGKPARRETDTMDTFVDSSWYYLRFVSPRDERAVFDSGNVNRWLPVSQYIGGAEHAVMHLLYSRFFTKVLYDMGLVSFEEPFENLFTQGMVCRTAYRLAEARGRVWVPYKHVDEGSLTVTAAGPPGSSYQAGQRVVAEMAVMSKSKLNGVSIEECTGRFGADAGRLYTLFIGPPERDKEWRDDGLIGVHRFLQRLWTTASERVEAWRGAEPFRPGGNGSVLSPPGRRLRRDAHTALKHVTEVYERSFAFNTAVARIMELATSLRNEAGAEASAQREAAEILLFCLAPMAPHAAEELWAELGAGTGKGSIFRESWPRVDEGAIAAEEKEFAVQVNGKTRRTFTALPDAPEEELKEKASAAAASFLQGKQVVKHIVVPGRLVNIIVKG</sequence>
<keyword evidence="4 9" id="KW-0547">Nucleotide-binding</keyword>
<dbReference type="SUPFAM" id="SSF47323">
    <property type="entry name" value="Anticodon-binding domain of a subclass of class I aminoacyl-tRNA synthetases"/>
    <property type="match status" value="1"/>
</dbReference>
<dbReference type="InterPro" id="IPR001412">
    <property type="entry name" value="aa-tRNA-synth_I_CS"/>
</dbReference>
<evidence type="ECO:0000259" key="13">
    <source>
        <dbReference type="Pfam" id="PF09334"/>
    </source>
</evidence>
<evidence type="ECO:0000256" key="1">
    <source>
        <dbReference type="ARBA" id="ARBA00005594"/>
    </source>
</evidence>
<dbReference type="InterPro" id="IPR013155">
    <property type="entry name" value="M/V/L/I-tRNA-synth_anticd-bd"/>
</dbReference>
<evidence type="ECO:0000313" key="15">
    <source>
        <dbReference type="EMBL" id="MBI3128721.1"/>
    </source>
</evidence>
<dbReference type="SUPFAM" id="SSF52374">
    <property type="entry name" value="Nucleotidylyl transferase"/>
    <property type="match status" value="1"/>
</dbReference>
<comment type="catalytic activity">
    <reaction evidence="8 9">
        <text>tRNA(Leu) + L-leucine + ATP = L-leucyl-tRNA(Leu) + AMP + diphosphate</text>
        <dbReference type="Rhea" id="RHEA:11688"/>
        <dbReference type="Rhea" id="RHEA-COMP:9613"/>
        <dbReference type="Rhea" id="RHEA-COMP:9622"/>
        <dbReference type="ChEBI" id="CHEBI:30616"/>
        <dbReference type="ChEBI" id="CHEBI:33019"/>
        <dbReference type="ChEBI" id="CHEBI:57427"/>
        <dbReference type="ChEBI" id="CHEBI:78442"/>
        <dbReference type="ChEBI" id="CHEBI:78494"/>
        <dbReference type="ChEBI" id="CHEBI:456215"/>
        <dbReference type="EC" id="6.1.1.4"/>
    </reaction>
</comment>
<dbReference type="GO" id="GO:0002161">
    <property type="term" value="F:aminoacyl-tRNA deacylase activity"/>
    <property type="evidence" value="ECO:0007669"/>
    <property type="project" value="InterPro"/>
</dbReference>
<dbReference type="FunFam" id="3.40.50.620:FF:000003">
    <property type="entry name" value="Leucine--tRNA ligase"/>
    <property type="match status" value="1"/>
</dbReference>
<evidence type="ECO:0000313" key="16">
    <source>
        <dbReference type="Proteomes" id="UP000782312"/>
    </source>
</evidence>
<dbReference type="Pfam" id="PF09334">
    <property type="entry name" value="tRNA-synt_1g"/>
    <property type="match status" value="1"/>
</dbReference>
<dbReference type="SUPFAM" id="SSF50677">
    <property type="entry name" value="ValRS/IleRS/LeuRS editing domain"/>
    <property type="match status" value="1"/>
</dbReference>
<gene>
    <name evidence="9" type="primary">leuS</name>
    <name evidence="15" type="ORF">HYZ11_14045</name>
</gene>
<protein>
    <recommendedName>
        <fullName evidence="9">Leucine--tRNA ligase</fullName>
        <ecNumber evidence="9">6.1.1.4</ecNumber>
    </recommendedName>
    <alternativeName>
        <fullName evidence="9">Leucyl-tRNA synthetase</fullName>
        <shortName evidence="9">LeuRS</shortName>
    </alternativeName>
</protein>
<organism evidence="15 16">
    <name type="scientific">Tectimicrobiota bacterium</name>
    <dbReference type="NCBI Taxonomy" id="2528274"/>
    <lineage>
        <taxon>Bacteria</taxon>
        <taxon>Pseudomonadati</taxon>
        <taxon>Nitrospinota/Tectimicrobiota group</taxon>
        <taxon>Candidatus Tectimicrobiota</taxon>
    </lineage>
</organism>
<reference evidence="15" key="1">
    <citation type="submission" date="2020-07" db="EMBL/GenBank/DDBJ databases">
        <title>Huge and variable diversity of episymbiotic CPR bacteria and DPANN archaea in groundwater ecosystems.</title>
        <authorList>
            <person name="He C.Y."/>
            <person name="Keren R."/>
            <person name="Whittaker M."/>
            <person name="Farag I.F."/>
            <person name="Doudna J."/>
            <person name="Cate J.H.D."/>
            <person name="Banfield J.F."/>
        </authorList>
    </citation>
    <scope>NUCLEOTIDE SEQUENCE</scope>
    <source>
        <strain evidence="15">NC_groundwater_763_Ag_S-0.2um_68_21</strain>
    </source>
</reference>
<dbReference type="PANTHER" id="PTHR43740:SF2">
    <property type="entry name" value="LEUCINE--TRNA LIGASE, MITOCHONDRIAL"/>
    <property type="match status" value="1"/>
</dbReference>
<proteinExistence type="inferred from homology"/>
<dbReference type="GO" id="GO:0004823">
    <property type="term" value="F:leucine-tRNA ligase activity"/>
    <property type="evidence" value="ECO:0007669"/>
    <property type="project" value="UniProtKB-UniRule"/>
</dbReference>